<reference evidence="6 7" key="1">
    <citation type="submission" date="2020-05" db="EMBL/GenBank/DDBJ databases">
        <title>Genome Sequencing of Type Strains.</title>
        <authorList>
            <person name="Lemaire J.F."/>
            <person name="Inderbitzin P."/>
            <person name="Gregorio O.A."/>
            <person name="Collins S.B."/>
            <person name="Wespe N."/>
            <person name="Knight-Connoni V."/>
        </authorList>
    </citation>
    <scope>NUCLEOTIDE SEQUENCE [LARGE SCALE GENOMIC DNA]</scope>
    <source>
        <strain evidence="6 7">DSM 20512</strain>
    </source>
</reference>
<dbReference type="SUPFAM" id="SSF55347">
    <property type="entry name" value="Glyceraldehyde-3-phosphate dehydrogenase-like, C-terminal domain"/>
    <property type="match status" value="1"/>
</dbReference>
<dbReference type="EC" id="1.1.1.18" evidence="3"/>
<dbReference type="InterPro" id="IPR023794">
    <property type="entry name" value="MI/DCI_dehydrogenase"/>
</dbReference>
<evidence type="ECO:0000259" key="5">
    <source>
        <dbReference type="Pfam" id="PF22725"/>
    </source>
</evidence>
<proteinExistence type="inferred from homology"/>
<dbReference type="InterPro" id="IPR000683">
    <property type="entry name" value="Gfo/Idh/MocA-like_OxRdtase_N"/>
</dbReference>
<comment type="function">
    <text evidence="3">Involved in the oxidation of myo-inositol (MI) to 2-keto-myo-inositol (2KMI or 2-inosose).</text>
</comment>
<comment type="similarity">
    <text evidence="3">Belongs to the Gfo/Idh/MocA family.</text>
</comment>
<protein>
    <recommendedName>
        <fullName evidence="3">Inositol 2-dehydrogenase</fullName>
        <ecNumber evidence="3">1.1.1.18</ecNumber>
    </recommendedName>
    <alternativeName>
        <fullName evidence="3">Myo-inositol 2-dehydrogenase</fullName>
        <shortName evidence="3">MI 2-dehydrogenase</shortName>
    </alternativeName>
</protein>
<dbReference type="GO" id="GO:0000166">
    <property type="term" value="F:nucleotide binding"/>
    <property type="evidence" value="ECO:0007669"/>
    <property type="project" value="InterPro"/>
</dbReference>
<dbReference type="HAMAP" id="MF_01671">
    <property type="entry name" value="IolG"/>
    <property type="match status" value="1"/>
</dbReference>
<evidence type="ECO:0000256" key="2">
    <source>
        <dbReference type="ARBA" id="ARBA00023027"/>
    </source>
</evidence>
<dbReference type="GO" id="GO:0050112">
    <property type="term" value="F:inositol 2-dehydrogenase (NAD+) activity"/>
    <property type="evidence" value="ECO:0007669"/>
    <property type="project" value="UniProtKB-UniRule"/>
</dbReference>
<dbReference type="Gene3D" id="3.30.360.10">
    <property type="entry name" value="Dihydrodipicolinate Reductase, domain 2"/>
    <property type="match status" value="1"/>
</dbReference>
<dbReference type="PANTHER" id="PTHR43593">
    <property type="match status" value="1"/>
</dbReference>
<evidence type="ECO:0000313" key="6">
    <source>
        <dbReference type="EMBL" id="NUU29341.1"/>
    </source>
</evidence>
<dbReference type="RefSeq" id="WP_246276453.1">
    <property type="nucleotide sequence ID" value="NZ_BAAAWP010000001.1"/>
</dbReference>
<evidence type="ECO:0000313" key="7">
    <source>
        <dbReference type="Proteomes" id="UP000539146"/>
    </source>
</evidence>
<evidence type="ECO:0000259" key="4">
    <source>
        <dbReference type="Pfam" id="PF01408"/>
    </source>
</evidence>
<dbReference type="AlphaFoldDB" id="A0A850DWL6"/>
<evidence type="ECO:0000256" key="3">
    <source>
        <dbReference type="HAMAP-Rule" id="MF_01671"/>
    </source>
</evidence>
<dbReference type="InterPro" id="IPR055170">
    <property type="entry name" value="GFO_IDH_MocA-like_dom"/>
</dbReference>
<dbReference type="Gene3D" id="3.40.50.720">
    <property type="entry name" value="NAD(P)-binding Rossmann-like Domain"/>
    <property type="match status" value="1"/>
</dbReference>
<dbReference type="EMBL" id="JABMCG010000123">
    <property type="protein sequence ID" value="NUU29341.1"/>
    <property type="molecule type" value="Genomic_DNA"/>
</dbReference>
<name>A0A850DWL6_9MICO</name>
<dbReference type="Pfam" id="PF22725">
    <property type="entry name" value="GFO_IDH_MocA_C3"/>
    <property type="match status" value="1"/>
</dbReference>
<comment type="caution">
    <text evidence="6">The sequence shown here is derived from an EMBL/GenBank/DDBJ whole genome shotgun (WGS) entry which is preliminary data.</text>
</comment>
<comment type="subunit">
    <text evidence="3">Homotetramer.</text>
</comment>
<dbReference type="Pfam" id="PF01408">
    <property type="entry name" value="GFO_IDH_MocA"/>
    <property type="match status" value="1"/>
</dbReference>
<keyword evidence="1 3" id="KW-0560">Oxidoreductase</keyword>
<organism evidence="6 7">
    <name type="scientific">Curtobacterium citreum</name>
    <dbReference type="NCBI Taxonomy" id="2036"/>
    <lineage>
        <taxon>Bacteria</taxon>
        <taxon>Bacillati</taxon>
        <taxon>Actinomycetota</taxon>
        <taxon>Actinomycetes</taxon>
        <taxon>Micrococcales</taxon>
        <taxon>Microbacteriaceae</taxon>
        <taxon>Curtobacterium</taxon>
    </lineage>
</organism>
<dbReference type="InterPro" id="IPR036291">
    <property type="entry name" value="NAD(P)-bd_dom_sf"/>
</dbReference>
<comment type="catalytic activity">
    <reaction evidence="3">
        <text>myo-inositol + NAD(+) = scyllo-inosose + NADH + H(+)</text>
        <dbReference type="Rhea" id="RHEA:16949"/>
        <dbReference type="ChEBI" id="CHEBI:15378"/>
        <dbReference type="ChEBI" id="CHEBI:17268"/>
        <dbReference type="ChEBI" id="CHEBI:17811"/>
        <dbReference type="ChEBI" id="CHEBI:57540"/>
        <dbReference type="ChEBI" id="CHEBI:57945"/>
        <dbReference type="EC" id="1.1.1.18"/>
    </reaction>
</comment>
<gene>
    <name evidence="3" type="primary">iolG</name>
    <name evidence="6" type="ORF">HP467_14695</name>
</gene>
<sequence length="372" mass="39678">MSSNQNLRVAVVGAGMMGADHVRRITAKISNADVVAVVEPDQVRAQAAAALAPGAVTAASFDEALAATEIDAVVIATPGFLHEPILVTALERGLTVLCEKPLTTSAEDSLRIVELEQQRADHPVIQVGFMRRFDAGYQELRALRESGANGALLALHHAHRNPTTPPNFSESMLIHDSVIHEIDIIPFLTGEAITSVEVKKPRKNSLAPADLPEPQFVLFTTESGTMAIVEINVNAQFGYQVTTDAVFESGVAYIGRDTSQTIVSAGQSSQGVTPSYKERFGAAYDEEVQRWVDAARNGGIDGPSAWDGYTASVVAEVAVRAQQSGALETVEYALTKPAFYDTVAVSSVFAEDENADAVSRSQLDAITKGLTR</sequence>
<dbReference type="InterPro" id="IPR050424">
    <property type="entry name" value="Gfo-Idh-MocA_inositol_DH"/>
</dbReference>
<keyword evidence="2 3" id="KW-0520">NAD</keyword>
<dbReference type="Proteomes" id="UP000539146">
    <property type="component" value="Unassembled WGS sequence"/>
</dbReference>
<dbReference type="PANTHER" id="PTHR43593:SF1">
    <property type="entry name" value="INOSITOL 2-DEHYDROGENASE"/>
    <property type="match status" value="1"/>
</dbReference>
<evidence type="ECO:0000256" key="1">
    <source>
        <dbReference type="ARBA" id="ARBA00023002"/>
    </source>
</evidence>
<feature type="domain" description="GFO/IDH/MocA-like oxidoreductase" evidence="5">
    <location>
        <begin position="137"/>
        <end position="250"/>
    </location>
</feature>
<accession>A0A850DWL6</accession>
<dbReference type="SUPFAM" id="SSF51735">
    <property type="entry name" value="NAD(P)-binding Rossmann-fold domains"/>
    <property type="match status" value="1"/>
</dbReference>
<feature type="domain" description="Gfo/Idh/MocA-like oxidoreductase N-terminal" evidence="4">
    <location>
        <begin position="7"/>
        <end position="120"/>
    </location>
</feature>
<dbReference type="GO" id="GO:0019310">
    <property type="term" value="P:inositol catabolic process"/>
    <property type="evidence" value="ECO:0007669"/>
    <property type="project" value="UniProtKB-UniRule"/>
</dbReference>